<dbReference type="Proteomes" id="UP000248079">
    <property type="component" value="Unassembled WGS sequence"/>
</dbReference>
<dbReference type="EMBL" id="QFLI01000002">
    <property type="protein sequence ID" value="PXY02369.1"/>
    <property type="molecule type" value="Genomic_DNA"/>
</dbReference>
<name>A0A2V4A0W2_9BACT</name>
<dbReference type="Pfam" id="PF13714">
    <property type="entry name" value="PEP_mutase"/>
    <property type="match status" value="1"/>
</dbReference>
<evidence type="ECO:0000313" key="2">
    <source>
        <dbReference type="Proteomes" id="UP000248079"/>
    </source>
</evidence>
<dbReference type="InterPro" id="IPR015813">
    <property type="entry name" value="Pyrv/PenolPyrv_kinase-like_dom"/>
</dbReference>
<dbReference type="CDD" id="cd00377">
    <property type="entry name" value="ICL_PEPM"/>
    <property type="match status" value="1"/>
</dbReference>
<evidence type="ECO:0000313" key="1">
    <source>
        <dbReference type="EMBL" id="PXY02369.1"/>
    </source>
</evidence>
<organism evidence="1 2">
    <name type="scientific">Marinifilum breve</name>
    <dbReference type="NCBI Taxonomy" id="2184082"/>
    <lineage>
        <taxon>Bacteria</taxon>
        <taxon>Pseudomonadati</taxon>
        <taxon>Bacteroidota</taxon>
        <taxon>Bacteroidia</taxon>
        <taxon>Marinilabiliales</taxon>
        <taxon>Marinifilaceae</taxon>
    </lineage>
</organism>
<dbReference type="OrthoDB" id="9780430at2"/>
<dbReference type="RefSeq" id="WP_110360002.1">
    <property type="nucleotide sequence ID" value="NZ_QFLI01000002.1"/>
</dbReference>
<dbReference type="PANTHER" id="PTHR42905:SF16">
    <property type="entry name" value="CARBOXYPHOSPHONOENOLPYRUVATE PHOSPHONOMUTASE-LIKE PROTEIN (AFU_ORTHOLOGUE AFUA_5G07230)"/>
    <property type="match status" value="1"/>
</dbReference>
<accession>A0A2V4A0W2</accession>
<keyword evidence="2" id="KW-1185">Reference proteome</keyword>
<sequence>MISKEQKVKAKEFQAHHHNNKMLLIPNAWNAGSAKVFENQGFKAVATTSAGIAYSLGYADGEIIELDDLLLVTKQIIKRVNLPLSIDMERGYADDPYKVKQNIGNILKAGAVGINLEDGRPDGKLDDIELQLEKIQAISELKKELDLPFVINARTCAFWLKVGSPIENMEMAIKRSNAFLKAGADCVFVPGLLEKNSIINLLSNIDGPLNTIANPLYHDLEGLQKLGVSRLSLGSGPVRASYAKLIQTSNEIIEKGDISSLIEHDFSYAEANRYFAK</sequence>
<dbReference type="Gene3D" id="3.20.20.60">
    <property type="entry name" value="Phosphoenolpyruvate-binding domains"/>
    <property type="match status" value="1"/>
</dbReference>
<proteinExistence type="predicted"/>
<dbReference type="SUPFAM" id="SSF51621">
    <property type="entry name" value="Phosphoenolpyruvate/pyruvate domain"/>
    <property type="match status" value="1"/>
</dbReference>
<dbReference type="GO" id="GO:0016829">
    <property type="term" value="F:lyase activity"/>
    <property type="evidence" value="ECO:0007669"/>
    <property type="project" value="UniProtKB-KW"/>
</dbReference>
<dbReference type="InterPro" id="IPR040442">
    <property type="entry name" value="Pyrv_kinase-like_dom_sf"/>
</dbReference>
<comment type="caution">
    <text evidence="1">The sequence shown here is derived from an EMBL/GenBank/DDBJ whole genome shotgun (WGS) entry which is preliminary data.</text>
</comment>
<keyword evidence="1" id="KW-0670">Pyruvate</keyword>
<protein>
    <submittedName>
        <fullName evidence="1">Isocitrate lyase/phosphoenolpyruvate mutase family protein</fullName>
    </submittedName>
</protein>
<dbReference type="AlphaFoldDB" id="A0A2V4A0W2"/>
<dbReference type="InterPro" id="IPR039556">
    <property type="entry name" value="ICL/PEPM"/>
</dbReference>
<keyword evidence="1" id="KW-0456">Lyase</keyword>
<dbReference type="PANTHER" id="PTHR42905">
    <property type="entry name" value="PHOSPHOENOLPYRUVATE CARBOXYLASE"/>
    <property type="match status" value="1"/>
</dbReference>
<reference evidence="1 2" key="1">
    <citation type="submission" date="2018-05" db="EMBL/GenBank/DDBJ databases">
        <title>Marinifilum breve JC075T sp. nov., a marine bacterium isolated from Yongle Blue Hole in the South China Sea.</title>
        <authorList>
            <person name="Fu T."/>
        </authorList>
    </citation>
    <scope>NUCLEOTIDE SEQUENCE [LARGE SCALE GENOMIC DNA]</scope>
    <source>
        <strain evidence="1 2">JC075</strain>
    </source>
</reference>
<gene>
    <name evidence="1" type="ORF">DF185_06900</name>
</gene>